<reference evidence="6" key="1">
    <citation type="submission" date="2009-04" db="EMBL/GenBank/DDBJ databases">
        <authorList>
            <person name="Coutts R.H.A."/>
        </authorList>
    </citation>
    <scope>NUCLEOTIDE SEQUENCE</scope>
    <source>
        <strain evidence="6">88</strain>
    </source>
</reference>
<protein>
    <submittedName>
        <fullName evidence="6">RNA-dependent RNA polymerase</fullName>
    </submittedName>
</protein>
<dbReference type="InterPro" id="IPR043502">
    <property type="entry name" value="DNA/RNA_pol_sf"/>
</dbReference>
<gene>
    <name evidence="6" type="primary">RdRp</name>
</gene>
<keyword evidence="3" id="KW-0548">Nucleotidyltransferase</keyword>
<keyword evidence="4" id="KW-0693">Viral RNA replication</keyword>
<dbReference type="GO" id="GO:0039694">
    <property type="term" value="P:viral RNA genome replication"/>
    <property type="evidence" value="ECO:0007669"/>
    <property type="project" value="InterPro"/>
</dbReference>
<evidence type="ECO:0000256" key="1">
    <source>
        <dbReference type="ARBA" id="ARBA00022484"/>
    </source>
</evidence>
<dbReference type="SUPFAM" id="SSF56672">
    <property type="entry name" value="DNA/RNA polymerases"/>
    <property type="match status" value="1"/>
</dbReference>
<sequence>MEDYTQDPTQHYVLAKGSHLIDALQLRPARSGKSSTTSYDVLPSNFESDTLREIARYGGYSTYSSASNTDPWVRESLKIFDRDQYEAIRGFTRRPQGTPGMYESLKKFSTEERSTFWSLSPQQRTSMRRAIGKAKRAFKLPYKREPLDWHEVGQFLRRDTSAGATFMGQKKGDVMEQIYHEARWLGHRMKQDGIGPFQPHKMRFPPCLAGQRGGMSERDDPKTRLVWIYPAEMLVVEGFYAPLMYRDFMNDPNTPMLNGKSAQRLYTEWTCNLREGETLYGIDFSAFDARVPAWLIKAAFAILRQNVDFSTFRGKPVNKRDAQKWRNVWDAMVWYFINTPILMPDGRMFRKFRGVPSGSWWTQMIYSVVNYIMIEYLADCQRVEIRNLRVLGDDSAFRSGDQFDLDVAKGDAEPTQMLVNTDKSGKSKDPADFKLLGTTYRCGRVHRPTDEWFKLALYPESSVFSLGLSFTRLIGLWLGGAMHDATFSRFIEFFQQCYPCPEEGWFSKDQRRWLEIVYSGKAPRGWTTKKSLFWRSIFYAYG</sequence>
<reference evidence="6" key="2">
    <citation type="journal article" date="2011" name="Arch. Virol.">
        <title>Complete nucleotide sequences of two dsRNAs associated with a new partitivirus infecting Aspergillus fumigatus.</title>
        <authorList>
            <person name="Bhatti M.F."/>
            <person name="Bignell E.M."/>
            <person name="Coutts R.H."/>
        </authorList>
    </citation>
    <scope>NUCLEOTIDE SEQUENCE</scope>
    <source>
        <strain evidence="6">88</strain>
    </source>
</reference>
<dbReference type="GO" id="GO:0003723">
    <property type="term" value="F:RNA binding"/>
    <property type="evidence" value="ECO:0007669"/>
    <property type="project" value="InterPro"/>
</dbReference>
<proteinExistence type="predicted"/>
<dbReference type="PROSITE" id="PS50507">
    <property type="entry name" value="RDRP_SSRNA_POS"/>
    <property type="match status" value="1"/>
</dbReference>
<dbReference type="EMBL" id="FN376847">
    <property type="protein sequence ID" value="CAY25801.2"/>
    <property type="molecule type" value="Genomic_RNA"/>
</dbReference>
<evidence type="ECO:0000256" key="3">
    <source>
        <dbReference type="ARBA" id="ARBA00022695"/>
    </source>
</evidence>
<dbReference type="Pfam" id="PF00680">
    <property type="entry name" value="RdRP_1"/>
    <property type="match status" value="1"/>
</dbReference>
<accession>F4MJM1</accession>
<evidence type="ECO:0000256" key="2">
    <source>
        <dbReference type="ARBA" id="ARBA00022679"/>
    </source>
</evidence>
<evidence type="ECO:0000259" key="5">
    <source>
        <dbReference type="PROSITE" id="PS50507"/>
    </source>
</evidence>
<dbReference type="InterPro" id="IPR001205">
    <property type="entry name" value="RNA-dir_pol_C"/>
</dbReference>
<dbReference type="GO" id="GO:0006351">
    <property type="term" value="P:DNA-templated transcription"/>
    <property type="evidence" value="ECO:0007669"/>
    <property type="project" value="InterPro"/>
</dbReference>
<dbReference type="GO" id="GO:0003968">
    <property type="term" value="F:RNA-directed RNA polymerase activity"/>
    <property type="evidence" value="ECO:0007669"/>
    <property type="project" value="UniProtKB-KW"/>
</dbReference>
<evidence type="ECO:0000313" key="6">
    <source>
        <dbReference type="EMBL" id="CAY25801.2"/>
    </source>
</evidence>
<keyword evidence="1 6" id="KW-0696">RNA-directed RNA polymerase</keyword>
<organism evidence="6">
    <name type="scientific">Aspergillus fumigatus partitivirus 1</name>
    <dbReference type="NCBI Taxonomy" id="1027415"/>
    <lineage>
        <taxon>Viruses</taxon>
        <taxon>Riboviria</taxon>
        <taxon>Orthornavirae</taxon>
        <taxon>Pisuviricota</taxon>
        <taxon>Duplopiviricetes</taxon>
        <taxon>Durnavirales</taxon>
        <taxon>Partitiviridae</taxon>
    </lineage>
</organism>
<name>F4MJM1_9VIRU</name>
<dbReference type="InterPro" id="IPR007094">
    <property type="entry name" value="RNA-dir_pol_PSvirus"/>
</dbReference>
<evidence type="ECO:0000256" key="4">
    <source>
        <dbReference type="ARBA" id="ARBA00022953"/>
    </source>
</evidence>
<keyword evidence="2" id="KW-0808">Transferase</keyword>
<feature type="domain" description="RdRp catalytic" evidence="5">
    <location>
        <begin position="277"/>
        <end position="407"/>
    </location>
</feature>